<evidence type="ECO:0000313" key="2">
    <source>
        <dbReference type="EMBL" id="EFJ39002.1"/>
    </source>
</evidence>
<feature type="compositionally biased region" description="Low complexity" evidence="1">
    <location>
        <begin position="48"/>
        <end position="65"/>
    </location>
</feature>
<evidence type="ECO:0000256" key="1">
    <source>
        <dbReference type="SAM" id="MobiDB-lite"/>
    </source>
</evidence>
<dbReference type="Gene3D" id="3.30.2350.10">
    <property type="entry name" value="Pseudouridine synthase"/>
    <property type="match status" value="1"/>
</dbReference>
<evidence type="ECO:0008006" key="4">
    <source>
        <dbReference type="Google" id="ProtNLM"/>
    </source>
</evidence>
<feature type="non-terminal residue" evidence="2">
    <location>
        <position position="1"/>
    </location>
</feature>
<dbReference type="GO" id="GO:0003723">
    <property type="term" value="F:RNA binding"/>
    <property type="evidence" value="ECO:0007669"/>
    <property type="project" value="InterPro"/>
</dbReference>
<feature type="non-terminal residue" evidence="2">
    <location>
        <position position="107"/>
    </location>
</feature>
<dbReference type="STRING" id="3068.D8UMP7"/>
<reference evidence="2 3" key="1">
    <citation type="journal article" date="2010" name="Science">
        <title>Genomic analysis of organismal complexity in the multicellular green alga Volvox carteri.</title>
        <authorList>
            <person name="Prochnik S.E."/>
            <person name="Umen J."/>
            <person name="Nedelcu A.M."/>
            <person name="Hallmann A."/>
            <person name="Miller S.M."/>
            <person name="Nishii I."/>
            <person name="Ferris P."/>
            <person name="Kuo A."/>
            <person name="Mitros T."/>
            <person name="Fritz-Laylin L.K."/>
            <person name="Hellsten U."/>
            <person name="Chapman J."/>
            <person name="Simakov O."/>
            <person name="Rensing S.A."/>
            <person name="Terry A."/>
            <person name="Pangilinan J."/>
            <person name="Kapitonov V."/>
            <person name="Jurka J."/>
            <person name="Salamov A."/>
            <person name="Shapiro H."/>
            <person name="Schmutz J."/>
            <person name="Grimwood J."/>
            <person name="Lindquist E."/>
            <person name="Lucas S."/>
            <person name="Grigoriev I.V."/>
            <person name="Schmitt R."/>
            <person name="Kirk D."/>
            <person name="Rokhsar D.S."/>
        </authorList>
    </citation>
    <scope>NUCLEOTIDE SEQUENCE [LARGE SCALE GENOMIC DNA]</scope>
    <source>
        <strain evidence="3">f. Nagariensis / Eve</strain>
    </source>
</reference>
<feature type="region of interest" description="Disordered" evidence="1">
    <location>
        <begin position="42"/>
        <end position="91"/>
    </location>
</feature>
<organism evidence="3">
    <name type="scientific">Volvox carteri f. nagariensis</name>
    <dbReference type="NCBI Taxonomy" id="3068"/>
    <lineage>
        <taxon>Eukaryota</taxon>
        <taxon>Viridiplantae</taxon>
        <taxon>Chlorophyta</taxon>
        <taxon>core chlorophytes</taxon>
        <taxon>Chlorophyceae</taxon>
        <taxon>CS clade</taxon>
        <taxon>Chlamydomonadales</taxon>
        <taxon>Volvocaceae</taxon>
        <taxon>Volvox</taxon>
    </lineage>
</organism>
<accession>D8UMP7</accession>
<proteinExistence type="predicted"/>
<protein>
    <recommendedName>
        <fullName evidence="4">Pseudouridine synthase RsuA/RluA-like domain-containing protein</fullName>
    </recommendedName>
</protein>
<dbReference type="GO" id="GO:0001522">
    <property type="term" value="P:pseudouridine synthesis"/>
    <property type="evidence" value="ECO:0007669"/>
    <property type="project" value="InterPro"/>
</dbReference>
<dbReference type="OrthoDB" id="424794at2759"/>
<name>D8UMP7_VOLCA</name>
<dbReference type="GeneID" id="9614962"/>
<dbReference type="SUPFAM" id="SSF55120">
    <property type="entry name" value="Pseudouridine synthase"/>
    <property type="match status" value="1"/>
</dbReference>
<dbReference type="InParanoid" id="D8UMP7"/>
<gene>
    <name evidence="2" type="ORF">VOLCADRAFT_101452</name>
</gene>
<evidence type="ECO:0000313" key="3">
    <source>
        <dbReference type="Proteomes" id="UP000001058"/>
    </source>
</evidence>
<keyword evidence="3" id="KW-1185">Reference proteome</keyword>
<dbReference type="RefSeq" id="XP_002959933.1">
    <property type="nucleotide sequence ID" value="XM_002959887.1"/>
</dbReference>
<sequence>VAYEVTLSLITGRTHQVRVQMAAMGLPLLGDRLYTALAEKWRRERQQQQEQQQQEQQQQGQQQQEQEQEQPAQLSSPPAPPPAPTPGRALDWCLPALLQPLAPIALQ</sequence>
<dbReference type="InterPro" id="IPR020103">
    <property type="entry name" value="PsdUridine_synth_cat_dom_sf"/>
</dbReference>
<dbReference type="AlphaFoldDB" id="D8UMP7"/>
<dbReference type="KEGG" id="vcn:VOLCADRAFT_101452"/>
<dbReference type="Proteomes" id="UP000001058">
    <property type="component" value="Unassembled WGS sequence"/>
</dbReference>
<dbReference type="EMBL" id="GL379256">
    <property type="protein sequence ID" value="EFJ39002.1"/>
    <property type="molecule type" value="Genomic_DNA"/>
</dbReference>
<dbReference type="GO" id="GO:0009982">
    <property type="term" value="F:pseudouridine synthase activity"/>
    <property type="evidence" value="ECO:0007669"/>
    <property type="project" value="InterPro"/>
</dbReference>